<evidence type="ECO:0000313" key="3">
    <source>
        <dbReference type="Proteomes" id="UP000012167"/>
    </source>
</evidence>
<accession>M4WNJ4</accession>
<keyword evidence="3" id="KW-1185">Reference proteome</keyword>
<sequence length="104" mass="12011">MKLTREQHNEMLQELLKGSADEKRVSEIVESISDDRASYDDVVTKTQKLNEDLMASNTKLRDSNAHWFNKVTSQSQGEEQQREQQKEEQQKTRTLSDALSGNKL</sequence>
<dbReference type="RefSeq" id="YP_008060115.1">
    <property type="nucleotide sequence ID" value="NC_021336.1"/>
</dbReference>
<feature type="region of interest" description="Disordered" evidence="1">
    <location>
        <begin position="60"/>
        <end position="104"/>
    </location>
</feature>
<dbReference type="GeneID" id="16205389"/>
<feature type="compositionally biased region" description="Basic and acidic residues" evidence="1">
    <location>
        <begin position="1"/>
        <end position="11"/>
    </location>
</feature>
<name>M4WNJ4_9CAUD</name>
<dbReference type="KEGG" id="vg:16205389"/>
<proteinExistence type="predicted"/>
<feature type="compositionally biased region" description="Polar residues" evidence="1">
    <location>
        <begin position="95"/>
        <end position="104"/>
    </location>
</feature>
<dbReference type="Proteomes" id="UP000012167">
    <property type="component" value="Segment"/>
</dbReference>
<protein>
    <submittedName>
        <fullName evidence="2">Uncharacterized protein</fullName>
    </submittedName>
</protein>
<dbReference type="EMBL" id="KC685370">
    <property type="protein sequence ID" value="AGI10616.1"/>
    <property type="molecule type" value="Genomic_DNA"/>
</dbReference>
<reference evidence="2 3" key="1">
    <citation type="journal article" date="2013" name="Genome Announc.">
        <title>Complete Genome Sequence of the Novel Phage MG-B1 Infecting Bacillus weihenstephanensis.</title>
        <authorList>
            <person name="Redondo R.A."/>
            <person name="Kupczok A."/>
            <person name="Stift G."/>
            <person name="Bollback J.P."/>
        </authorList>
    </citation>
    <scope>NUCLEOTIDE SEQUENCE [LARGE SCALE GENOMIC DNA]</scope>
</reference>
<evidence type="ECO:0000256" key="1">
    <source>
        <dbReference type="SAM" id="MobiDB-lite"/>
    </source>
</evidence>
<gene>
    <name evidence="2" type="ORF">mgb1_027</name>
</gene>
<evidence type="ECO:0000313" key="2">
    <source>
        <dbReference type="EMBL" id="AGI10616.1"/>
    </source>
</evidence>
<feature type="region of interest" description="Disordered" evidence="1">
    <location>
        <begin position="1"/>
        <end position="23"/>
    </location>
</feature>
<organism evidence="2 3">
    <name type="scientific">Bacillus phage MG-B1</name>
    <dbReference type="NCBI Taxonomy" id="1309583"/>
    <lineage>
        <taxon>Viruses</taxon>
        <taxon>Duplodnaviria</taxon>
        <taxon>Heunggongvirae</taxon>
        <taxon>Uroviricota</taxon>
        <taxon>Caudoviricetes</taxon>
        <taxon>Salasmaviridae</taxon>
        <taxon>Northropvirinae</taxon>
        <taxon>Klosterneuburgvirus</taxon>
        <taxon>Klosterneuburgvirus MGB1</taxon>
    </lineage>
</organism>
<feature type="compositionally biased region" description="Basic and acidic residues" evidence="1">
    <location>
        <begin position="79"/>
        <end position="91"/>
    </location>
</feature>